<sequence>MFSQLWAMAPWAGDIVQSVAQLSAGQEARGAVDAFWLLASAALLWRLATTMAMPPYARWLASALYLSLPMTSALAGGMQAELPATTILLALALAVAEAPARPDVRVFCSISMLAALMLAIKTGFLAATIPIGIWLLIRWRGRVPARAILPALVLVIFIAASSYVYAYLISGNPMLPLFNGIFHSPLIPQDNFSGTPYKAGGGITSPWLMTFHTHLFSECWDGAAGMSFLGLIGASIAALFMRKLRPLALVATVAFLIPFEAINYYRYAYPALVLMIPVTVAAASTLLTRRTGITVLTMMIGLNLLYQGCSYYTLHDATFLKHKTWSKEKLFKRFAPERSIAEFIRQHSDTDTAVLCDPGRPFYAELAGRGLTISSYDTELSKLFVFEVEQDPNGNAWRGLFAKVGARYAVTTESKRSPALTAALSDASKIRQIGAIELWLLPVTTETSNLLQSRDLAAMKFRP</sequence>
<dbReference type="OrthoDB" id="1814621at2"/>
<proteinExistence type="predicted"/>
<dbReference type="KEGG" id="xbc:ELE36_04175"/>
<name>A0A411HGL2_9GAMM</name>
<feature type="transmembrane region" description="Helical" evidence="1">
    <location>
        <begin position="247"/>
        <end position="265"/>
    </location>
</feature>
<dbReference type="RefSeq" id="WP_129831895.1">
    <property type="nucleotide sequence ID" value="NZ_CP035704.1"/>
</dbReference>
<feature type="transmembrane region" description="Helical" evidence="1">
    <location>
        <begin position="271"/>
        <end position="288"/>
    </location>
</feature>
<evidence type="ECO:0000313" key="3">
    <source>
        <dbReference type="Proteomes" id="UP000291562"/>
    </source>
</evidence>
<dbReference type="Proteomes" id="UP000291562">
    <property type="component" value="Chromosome"/>
</dbReference>
<dbReference type="EMBL" id="CP035704">
    <property type="protein sequence ID" value="QBB69638.1"/>
    <property type="molecule type" value="Genomic_DNA"/>
</dbReference>
<evidence type="ECO:0000313" key="2">
    <source>
        <dbReference type="EMBL" id="QBB69638.1"/>
    </source>
</evidence>
<organism evidence="2 3">
    <name type="scientific">Pseudolysobacter antarcticus</name>
    <dbReference type="NCBI Taxonomy" id="2511995"/>
    <lineage>
        <taxon>Bacteria</taxon>
        <taxon>Pseudomonadati</taxon>
        <taxon>Pseudomonadota</taxon>
        <taxon>Gammaproteobacteria</taxon>
        <taxon>Lysobacterales</taxon>
        <taxon>Rhodanobacteraceae</taxon>
        <taxon>Pseudolysobacter</taxon>
    </lineage>
</organism>
<keyword evidence="1" id="KW-0812">Transmembrane</keyword>
<evidence type="ECO:0000256" key="1">
    <source>
        <dbReference type="SAM" id="Phobius"/>
    </source>
</evidence>
<keyword evidence="3" id="KW-1185">Reference proteome</keyword>
<evidence type="ECO:0008006" key="4">
    <source>
        <dbReference type="Google" id="ProtNLM"/>
    </source>
</evidence>
<accession>A0A411HGL2</accession>
<reference evidence="2 3" key="1">
    <citation type="submission" date="2019-01" db="EMBL/GenBank/DDBJ databases">
        <title>Pseudolysobacter antarctica gen. nov., sp. nov., isolated from Fildes Peninsula, Antarctica.</title>
        <authorList>
            <person name="Wei Z."/>
            <person name="Peng F."/>
        </authorList>
    </citation>
    <scope>NUCLEOTIDE SEQUENCE [LARGE SCALE GENOMIC DNA]</scope>
    <source>
        <strain evidence="2 3">AQ6-296</strain>
    </source>
</reference>
<gene>
    <name evidence="2" type="ORF">ELE36_04175</name>
</gene>
<dbReference type="AlphaFoldDB" id="A0A411HGL2"/>
<feature type="transmembrane region" description="Helical" evidence="1">
    <location>
        <begin position="112"/>
        <end position="137"/>
    </location>
</feature>
<feature type="transmembrane region" description="Helical" evidence="1">
    <location>
        <begin position="56"/>
        <end position="75"/>
    </location>
</feature>
<feature type="transmembrane region" description="Helical" evidence="1">
    <location>
        <begin position="149"/>
        <end position="169"/>
    </location>
</feature>
<keyword evidence="1" id="KW-0472">Membrane</keyword>
<feature type="transmembrane region" description="Helical" evidence="1">
    <location>
        <begin position="295"/>
        <end position="314"/>
    </location>
</feature>
<keyword evidence="1" id="KW-1133">Transmembrane helix</keyword>
<protein>
    <recommendedName>
        <fullName evidence="4">Glycosyltransferase RgtA/B/C/D-like domain-containing protein</fullName>
    </recommendedName>
</protein>
<feature type="transmembrane region" description="Helical" evidence="1">
    <location>
        <begin position="222"/>
        <end position="240"/>
    </location>
</feature>